<feature type="region of interest" description="Disordered" evidence="5">
    <location>
        <begin position="1187"/>
        <end position="1212"/>
    </location>
</feature>
<dbReference type="GO" id="GO:0043328">
    <property type="term" value="P:protein transport to vacuole involved in ubiquitin-dependent protein catabolic process via the multivesicular body sorting pathway"/>
    <property type="evidence" value="ECO:0007669"/>
    <property type="project" value="TreeGrafter"/>
</dbReference>
<dbReference type="InterPro" id="IPR038499">
    <property type="entry name" value="BRO1_sf"/>
</dbReference>
<dbReference type="GO" id="GO:0004725">
    <property type="term" value="F:protein tyrosine phosphatase activity"/>
    <property type="evidence" value="ECO:0007669"/>
    <property type="project" value="InterPro"/>
</dbReference>
<evidence type="ECO:0008006" key="11">
    <source>
        <dbReference type="Google" id="ProtNLM"/>
    </source>
</evidence>
<dbReference type="PROSITE" id="PS50055">
    <property type="entry name" value="TYR_PHOSPHATASE_PTP"/>
    <property type="match status" value="1"/>
</dbReference>
<feature type="region of interest" description="Disordered" evidence="5">
    <location>
        <begin position="1012"/>
        <end position="1038"/>
    </location>
</feature>
<dbReference type="Gene3D" id="1.25.40.280">
    <property type="entry name" value="alix/aip1 like domains"/>
    <property type="match status" value="1"/>
</dbReference>
<dbReference type="PRINTS" id="PR00700">
    <property type="entry name" value="PRTYPHPHTASE"/>
</dbReference>
<dbReference type="Pfam" id="PF13949">
    <property type="entry name" value="ALIX_LYPXL_bnd"/>
    <property type="match status" value="1"/>
</dbReference>
<evidence type="ECO:0000313" key="10">
    <source>
        <dbReference type="Proteomes" id="UP001353858"/>
    </source>
</evidence>
<dbReference type="PROSITE" id="PS50056">
    <property type="entry name" value="TYR_PHOSPHATASE_2"/>
    <property type="match status" value="1"/>
</dbReference>
<keyword evidence="10" id="KW-1185">Reference proteome</keyword>
<feature type="region of interest" description="Disordered" evidence="5">
    <location>
        <begin position="906"/>
        <end position="940"/>
    </location>
</feature>
<protein>
    <recommendedName>
        <fullName evidence="11">Tyrosine-protein phosphatase non-receptor type 23</fullName>
    </recommendedName>
</protein>
<evidence type="ECO:0000256" key="5">
    <source>
        <dbReference type="SAM" id="MobiDB-lite"/>
    </source>
</evidence>
<feature type="domain" description="Tyrosine specific protein phosphatases" evidence="7">
    <location>
        <begin position="1439"/>
        <end position="1512"/>
    </location>
</feature>
<dbReference type="SMART" id="SM01041">
    <property type="entry name" value="BRO1"/>
    <property type="match status" value="1"/>
</dbReference>
<keyword evidence="4" id="KW-0967">Endosome</keyword>
<dbReference type="Gene3D" id="1.20.140.50">
    <property type="entry name" value="alix/aip1 like domains"/>
    <property type="match status" value="1"/>
</dbReference>
<dbReference type="Pfam" id="PF00102">
    <property type="entry name" value="Y_phosphatase"/>
    <property type="match status" value="1"/>
</dbReference>
<evidence type="ECO:0000256" key="4">
    <source>
        <dbReference type="ARBA" id="ARBA00022753"/>
    </source>
</evidence>
<dbReference type="GO" id="GO:0009653">
    <property type="term" value="P:anatomical structure morphogenesis"/>
    <property type="evidence" value="ECO:0007669"/>
    <property type="project" value="UniProtKB-ARBA"/>
</dbReference>
<evidence type="ECO:0000313" key="9">
    <source>
        <dbReference type="EMBL" id="KAK4879126.1"/>
    </source>
</evidence>
<dbReference type="InterPro" id="IPR016130">
    <property type="entry name" value="Tyr_Pase_AS"/>
</dbReference>
<dbReference type="Gene3D" id="3.90.190.10">
    <property type="entry name" value="Protein tyrosine phosphatase superfamily"/>
    <property type="match status" value="1"/>
</dbReference>
<dbReference type="InterPro" id="IPR029021">
    <property type="entry name" value="Prot-tyrosine_phosphatase-like"/>
</dbReference>
<keyword evidence="3" id="KW-0963">Cytoplasm</keyword>
<evidence type="ECO:0000259" key="8">
    <source>
        <dbReference type="PROSITE" id="PS51180"/>
    </source>
</evidence>
<dbReference type="InterPro" id="IPR025304">
    <property type="entry name" value="ALIX_V_dom"/>
</dbReference>
<dbReference type="Gene3D" id="1.20.120.560">
    <property type="entry name" value="alix/aip1 in complex with the ypdl late domain"/>
    <property type="match status" value="1"/>
</dbReference>
<dbReference type="SMART" id="SM00194">
    <property type="entry name" value="PTPc"/>
    <property type="match status" value="1"/>
</dbReference>
<dbReference type="Proteomes" id="UP001353858">
    <property type="component" value="Unassembled WGS sequence"/>
</dbReference>
<dbReference type="InterPro" id="IPR000387">
    <property type="entry name" value="Tyr_Pase_dom"/>
</dbReference>
<dbReference type="Pfam" id="PF03097">
    <property type="entry name" value="BRO1"/>
    <property type="match status" value="1"/>
</dbReference>
<name>A0AAN7PCV8_9COLE</name>
<dbReference type="GO" id="GO:0045022">
    <property type="term" value="P:early endosome to late endosome transport"/>
    <property type="evidence" value="ECO:0007669"/>
    <property type="project" value="TreeGrafter"/>
</dbReference>
<proteinExistence type="predicted"/>
<dbReference type="SMART" id="SM00404">
    <property type="entry name" value="PTPc_motif"/>
    <property type="match status" value="1"/>
</dbReference>
<dbReference type="InterPro" id="IPR004328">
    <property type="entry name" value="BRO1_dom"/>
</dbReference>
<dbReference type="PROSITE" id="PS51180">
    <property type="entry name" value="BRO1"/>
    <property type="match status" value="1"/>
</dbReference>
<gene>
    <name evidence="9" type="ORF">RN001_007272</name>
</gene>
<comment type="subcellular location">
    <subcellularLocation>
        <location evidence="2">Cytoplasm</location>
    </subcellularLocation>
    <subcellularLocation>
        <location evidence="1">Endosome</location>
    </subcellularLocation>
</comment>
<dbReference type="PROSITE" id="PS00383">
    <property type="entry name" value="TYR_PHOSPHATASE_1"/>
    <property type="match status" value="1"/>
</dbReference>
<dbReference type="SUPFAM" id="SSF52799">
    <property type="entry name" value="(Phosphotyrosine protein) phosphatases II"/>
    <property type="match status" value="1"/>
</dbReference>
<dbReference type="PANTHER" id="PTHR23030">
    <property type="entry name" value="PCD6 INTERACTING PROTEIN-RELATED"/>
    <property type="match status" value="1"/>
</dbReference>
<dbReference type="PANTHER" id="PTHR23030:SF30">
    <property type="entry name" value="TYROSINE-PROTEIN PHOSPHATASE NON-RECEPTOR TYPE 23"/>
    <property type="match status" value="1"/>
</dbReference>
<comment type="caution">
    <text evidence="9">The sequence shown here is derived from an EMBL/GenBank/DDBJ whole genome shotgun (WGS) entry which is preliminary data.</text>
</comment>
<evidence type="ECO:0000259" key="7">
    <source>
        <dbReference type="PROSITE" id="PS50056"/>
    </source>
</evidence>
<dbReference type="GO" id="GO:0032456">
    <property type="term" value="P:endocytic recycling"/>
    <property type="evidence" value="ECO:0007669"/>
    <property type="project" value="TreeGrafter"/>
</dbReference>
<evidence type="ECO:0000256" key="2">
    <source>
        <dbReference type="ARBA" id="ARBA00004496"/>
    </source>
</evidence>
<feature type="domain" description="Tyrosine-protein phosphatase" evidence="6">
    <location>
        <begin position="1296"/>
        <end position="1521"/>
    </location>
</feature>
<dbReference type="CDD" id="cd09234">
    <property type="entry name" value="V_HD-PTP_like"/>
    <property type="match status" value="1"/>
</dbReference>
<feature type="compositionally biased region" description="Polar residues" evidence="5">
    <location>
        <begin position="926"/>
        <end position="940"/>
    </location>
</feature>
<sequence>MEAVPRLPMISFETKTNIEIVSFGAKLKQYISSFYHEDPESYNNEIHTLETLRAGAVRPVIDISGCQMLKKYYCQLHFLKSRFPMEDGNACSVYFSWRDNYSNMVCSVADIDFELMNILFDIGAVHSKLGALDTRVTPEGMKMACTHFQCAAWAFQSVRESYPQMVSLVLAPEVIHFMHLTCLAQAQECILEKSMMDNRKATIIAKVAVQVVDYYKQALNTLQTTEEGSLSDLLGSRTYKDWIKYLNFKTLYHKAIALLYLGQQAEEQQKMGERVSFYQAAADTLQEAIKKASHLSNQQEINEALAFTTDVIEGKKKAAKNENEFIYHEEVPDKDALPDVKGASLVKGIPFSVNDTDVSGPDIFARLIPMEAHEASSLYSEKKANLLRQLGEGVENKDKALVEFVSSLQLDGLSQMRQANGLTQDLVDRAAAMSAKPTAIQDLVSAMSKLSSIYHDVEAMLSEIDGLIKDEEHKEKIYQTEMGSRPPSIIATDLTREYTKYQEAHSKACESNQNLHKAMTTHSANLKILSLPLTELKQQIPSIEFPNPNINEDVVNEMEKLMGKIDEMKKQRAMLWAQFHDAVKNDDITSRLVTCSQISKEQLFDQELQKHQNQATLIEQNMAAQDNILKALVDAYARFTESRRYIQDVITKRTNMLAALNNSYDTYDDLLAKANKGLEFYNKLETNVSKLLQRVRSTCRVQDEEREQILAKQVKPVINTSTPKLKDYLDAKVDNKKPEQAYTVLRASTKPDKKSEKYWPPGVRPTPVGSEMNSDTVPTYVAEQANYPSQGQPAQYNPYYNSAYATANTTLPNTSLTYSNNCDYSYTEYDSHNVDQDLNNKMANLMSNKVSCMENQSYDQQDVQQYMYGYDQTKQFGSMAESNVTLYANQNVPYVPGVNMPVYSPPNTYASDKNPNMMPSDKYADSKQSPTSSNLPNTSLQQYYNQPTMTYDPSNVYAQPLPSSYVANSYTSSASVPNAQGGNYNMQYGTPSNIYIDQNAYMNSSMMTSYNMPSQQPTNTYSHKHPAPSAYNPETSTDAESGYVNSHMANHTYTDPSTQYGQYYNNYQQYTTQVTTANPFAINPVGTYQSYSVQPEQLQNYTSLPNQGSYSIPSVPIATGQINYSFATPDGISGTVQSVQPVTNNFPASEIQSPADITPTKKETSNVDLLSGLDFTINQAPLVPQPKKVETPKEIPVSKPVTQQPTPSLPKTDKMEENLREHVIRKQFRRSSFEDPVLIKDFIQEVDRFEKFVDSLSLKTLNGPTPLEIKWKHIQDKQDSEQLLHSISVARCYPMKNRYPDILPFDETRVKLQGKKHDYINASHVKHISLRTPEFIVTQSPLHNTYSEFWTMVCDEHVELIVCLINDGEIGNDKYWPVQPSPLIVENFSISIGKQHVHQHWTDTELIVNQLDIRSTKKIRHIQFRAWPSTLFPPLQVAVDFLNEILQHPKLFTYPILIHCSAGIGRSGFLCLVLCAAAEIITNPPAIPDLGKLAIKLSAARKNIIRDREHFKYAYQVLLHFLKETIQTNQLGKKIAMGDTASIHSPSTPSVTKEEDPLSLLDPFWASRRLK</sequence>
<dbReference type="GO" id="GO:0005768">
    <property type="term" value="C:endosome"/>
    <property type="evidence" value="ECO:0007669"/>
    <property type="project" value="UniProtKB-SubCell"/>
</dbReference>
<dbReference type="InterPro" id="IPR003595">
    <property type="entry name" value="Tyr_Pase_cat"/>
</dbReference>
<organism evidence="9 10">
    <name type="scientific">Aquatica leii</name>
    <dbReference type="NCBI Taxonomy" id="1421715"/>
    <lineage>
        <taxon>Eukaryota</taxon>
        <taxon>Metazoa</taxon>
        <taxon>Ecdysozoa</taxon>
        <taxon>Arthropoda</taxon>
        <taxon>Hexapoda</taxon>
        <taxon>Insecta</taxon>
        <taxon>Pterygota</taxon>
        <taxon>Neoptera</taxon>
        <taxon>Endopterygota</taxon>
        <taxon>Coleoptera</taxon>
        <taxon>Polyphaga</taxon>
        <taxon>Elateriformia</taxon>
        <taxon>Elateroidea</taxon>
        <taxon>Lampyridae</taxon>
        <taxon>Luciolinae</taxon>
        <taxon>Aquatica</taxon>
    </lineage>
</organism>
<reference evidence="10" key="1">
    <citation type="submission" date="2023-01" db="EMBL/GenBank/DDBJ databases">
        <title>Key to firefly adult light organ development and bioluminescence: homeobox transcription factors regulate luciferase expression and transportation to peroxisome.</title>
        <authorList>
            <person name="Fu X."/>
        </authorList>
    </citation>
    <scope>NUCLEOTIDE SEQUENCE [LARGE SCALE GENOMIC DNA]</scope>
</reference>
<dbReference type="InterPro" id="IPR000242">
    <property type="entry name" value="PTP_cat"/>
</dbReference>
<feature type="region of interest" description="Disordered" evidence="5">
    <location>
        <begin position="752"/>
        <end position="773"/>
    </location>
</feature>
<evidence type="ECO:0000259" key="6">
    <source>
        <dbReference type="PROSITE" id="PS50055"/>
    </source>
</evidence>
<dbReference type="GO" id="GO:0048666">
    <property type="term" value="P:neuron development"/>
    <property type="evidence" value="ECO:0007669"/>
    <property type="project" value="UniProtKB-ARBA"/>
</dbReference>
<dbReference type="EMBL" id="JARPUR010000003">
    <property type="protein sequence ID" value="KAK4879126.1"/>
    <property type="molecule type" value="Genomic_DNA"/>
</dbReference>
<accession>A0AAN7PCV8</accession>
<evidence type="ECO:0000256" key="3">
    <source>
        <dbReference type="ARBA" id="ARBA00022490"/>
    </source>
</evidence>
<evidence type="ECO:0000256" key="1">
    <source>
        <dbReference type="ARBA" id="ARBA00004177"/>
    </source>
</evidence>
<feature type="domain" description="BRO1" evidence="8">
    <location>
        <begin position="8"/>
        <end position="401"/>
    </location>
</feature>